<evidence type="ECO:0000313" key="2">
    <source>
        <dbReference type="Proteomes" id="UP000191055"/>
    </source>
</evidence>
<dbReference type="AlphaFoldDB" id="A0A1T5AGN5"/>
<dbReference type="EMBL" id="FUYV01000001">
    <property type="protein sequence ID" value="SKB34171.1"/>
    <property type="molecule type" value="Genomic_DNA"/>
</dbReference>
<gene>
    <name evidence="1" type="ORF">SAMN03080601_00261</name>
</gene>
<dbReference type="InterPro" id="IPR019861">
    <property type="entry name" value="PorP/SprF_Bacteroidetes"/>
</dbReference>
<dbReference type="NCBIfam" id="TIGR03519">
    <property type="entry name" value="T9SS_PorP_fam"/>
    <property type="match status" value="1"/>
</dbReference>
<accession>A0A1T5AGN5</accession>
<dbReference type="Pfam" id="PF11751">
    <property type="entry name" value="PorP_SprF"/>
    <property type="match status" value="1"/>
</dbReference>
<name>A0A1T5AGN5_9BACT</name>
<organism evidence="1 2">
    <name type="scientific">Alkalitalea saponilacus</name>
    <dbReference type="NCBI Taxonomy" id="889453"/>
    <lineage>
        <taxon>Bacteria</taxon>
        <taxon>Pseudomonadati</taxon>
        <taxon>Bacteroidota</taxon>
        <taxon>Bacteroidia</taxon>
        <taxon>Marinilabiliales</taxon>
        <taxon>Marinilabiliaceae</taxon>
        <taxon>Alkalitalea</taxon>
    </lineage>
</organism>
<keyword evidence="2" id="KW-1185">Reference proteome</keyword>
<reference evidence="2" key="1">
    <citation type="submission" date="2017-02" db="EMBL/GenBank/DDBJ databases">
        <authorList>
            <person name="Varghese N."/>
            <person name="Submissions S."/>
        </authorList>
    </citation>
    <scope>NUCLEOTIDE SEQUENCE [LARGE SCALE GENOMIC DNA]</scope>
    <source>
        <strain evidence="2">DSM 24412</strain>
    </source>
</reference>
<dbReference type="RefSeq" id="WP_262481295.1">
    <property type="nucleotide sequence ID" value="NZ_FUYV01000001.1"/>
</dbReference>
<evidence type="ECO:0000313" key="1">
    <source>
        <dbReference type="EMBL" id="SKB34171.1"/>
    </source>
</evidence>
<proteinExistence type="predicted"/>
<protein>
    <submittedName>
        <fullName evidence="1">Type IX secretion system membrane protein, PorP/SprF family</fullName>
    </submittedName>
</protein>
<dbReference type="STRING" id="889453.SAMN03080601_00261"/>
<sequence>MRWLLIILMFMMAVSEINAQQKLFMSHYMHNQFAINPAFAGSREVLTAFGGYRQQWTGAPRAPYAQYFTAHAPLKNENVALGLSLYNEQFPIVRNSGFSFAYAYRVRMTNGSRLSFSLSGGMEFSSASWDDVSLLQPDDPVFGYNETASEPQLRFGVAWYSSNYFVGFSIADLFYKNMFDEDSPFFEPGKSDYLITAGYLYDVSQTLSLQPSALLRYNPDLSTTLDVSATVIMHNLIWAGVTYRSNNELIGLLGWQVSPQLRLAYSYDYPTGDLSNLNSGSHEVSLQFDFGYRIATVSPKFF</sequence>
<dbReference type="Proteomes" id="UP000191055">
    <property type="component" value="Unassembled WGS sequence"/>
</dbReference>